<dbReference type="InterPro" id="IPR036866">
    <property type="entry name" value="RibonucZ/Hydroxyglut_hydro"/>
</dbReference>
<accession>A0A4Q9KWV0</accession>
<dbReference type="AlphaFoldDB" id="A0A4Q9KWV0"/>
<dbReference type="EMBL" id="PIXR01002948">
    <property type="protein sequence ID" value="TBT97441.1"/>
    <property type="molecule type" value="Genomic_DNA"/>
</dbReference>
<evidence type="ECO:0000313" key="2">
    <source>
        <dbReference type="EMBL" id="TBT99373.1"/>
    </source>
</evidence>
<name>A0A4Q9KWV0_9MICR</name>
<proteinExistence type="predicted"/>
<protein>
    <submittedName>
        <fullName evidence="2">Uncharacterized protein</fullName>
    </submittedName>
</protein>
<reference evidence="2 3" key="1">
    <citation type="submission" date="2017-12" db="EMBL/GenBank/DDBJ databases">
        <authorList>
            <person name="Pombert J.-F."/>
            <person name="Haag K.L."/>
            <person name="Ebert D."/>
        </authorList>
    </citation>
    <scope>NUCLEOTIDE SEQUENCE [LARGE SCALE GENOMIC DNA]</scope>
    <source>
        <strain evidence="2">IL-BN-2</strain>
    </source>
</reference>
<evidence type="ECO:0000313" key="1">
    <source>
        <dbReference type="EMBL" id="TBT97441.1"/>
    </source>
</evidence>
<dbReference type="Gene3D" id="3.60.15.10">
    <property type="entry name" value="Ribonuclease Z/Hydroxyacylglutathione hydrolase-like"/>
    <property type="match status" value="1"/>
</dbReference>
<comment type="caution">
    <text evidence="2">The sequence shown here is derived from an EMBL/GenBank/DDBJ whole genome shotgun (WGS) entry which is preliminary data.</text>
</comment>
<dbReference type="EMBL" id="PIXR01002047">
    <property type="protein sequence ID" value="TBT99373.1"/>
    <property type="molecule type" value="Genomic_DNA"/>
</dbReference>
<dbReference type="Proteomes" id="UP000293045">
    <property type="component" value="Unassembled WGS sequence"/>
</dbReference>
<organism evidence="2 3">
    <name type="scientific">Hamiltosporidium magnivora</name>
    <dbReference type="NCBI Taxonomy" id="148818"/>
    <lineage>
        <taxon>Eukaryota</taxon>
        <taxon>Fungi</taxon>
        <taxon>Fungi incertae sedis</taxon>
        <taxon>Microsporidia</taxon>
        <taxon>Dubosqiidae</taxon>
        <taxon>Hamiltosporidium</taxon>
    </lineage>
</organism>
<sequence length="245" mass="28731">MKLVIIKLISDTFCYLFYDDQEAFIIDLYDDSIIDKLLSSEINKDFLDEKDIEALNKKNKERKLIFAFFTEPSMEEERIKTYLKTKYGDSTKVFLPEANNKKEVTIKHMKDGTIIKCIKTPGHSLYSKCFFVKLKDNSKAYIAVGNLFSFLGCNVSHIFSKEMYVKSLNKIKKEIDKESIVLYKKDEKAKNLAFIKNNKYEISDIISKKSFLKCKDEIMYNPFFNCGKFLNGLVKLKNLKKWLKK</sequence>
<dbReference type="VEuPathDB" id="MicrosporidiaDB:CWI39_2047p0020"/>
<evidence type="ECO:0000313" key="3">
    <source>
        <dbReference type="Proteomes" id="UP000293045"/>
    </source>
</evidence>
<dbReference type="VEuPathDB" id="MicrosporidiaDB:CWI36_0685p0020"/>
<dbReference type="VEuPathDB" id="MicrosporidiaDB:CWI39_2948p0010"/>
<dbReference type="SUPFAM" id="SSF56281">
    <property type="entry name" value="Metallo-hydrolase/oxidoreductase"/>
    <property type="match status" value="1"/>
</dbReference>
<gene>
    <name evidence="2" type="ORF">CWI39_2047p0020</name>
    <name evidence="1" type="ORF">CWI39_2948p0010</name>
</gene>